<keyword evidence="3 5" id="KW-1133">Transmembrane helix</keyword>
<dbReference type="EMBL" id="JABRWQ010000003">
    <property type="protein sequence ID" value="NRD23232.1"/>
    <property type="molecule type" value="Genomic_DNA"/>
</dbReference>
<protein>
    <submittedName>
        <fullName evidence="7">O-antigen ligase family protein</fullName>
    </submittedName>
</protein>
<proteinExistence type="predicted"/>
<gene>
    <name evidence="7" type="ORF">HNV10_08265</name>
</gene>
<keyword evidence="4 5" id="KW-0472">Membrane</keyword>
<name>A0ABX2E477_9FLAO</name>
<reference evidence="7 8" key="1">
    <citation type="journal article" date="2015" name="Int. J. Syst. Evol. Microbiol.">
        <title>Winogradskyella litoriviva sp. nov., isolated from coastal seawater.</title>
        <authorList>
            <person name="Nedashkovskaya O.I."/>
            <person name="Kukhlevskiy A.D."/>
            <person name="Zhukova N.V."/>
            <person name="Kim S.J."/>
            <person name="Rhee S.K."/>
            <person name="Mikhailov V.V."/>
        </authorList>
    </citation>
    <scope>NUCLEOTIDE SEQUENCE [LARGE SCALE GENOMIC DNA]</scope>
    <source>
        <strain evidence="7 8">KMM6491</strain>
    </source>
</reference>
<feature type="transmembrane region" description="Helical" evidence="5">
    <location>
        <begin position="387"/>
        <end position="406"/>
    </location>
</feature>
<keyword evidence="7" id="KW-0436">Ligase</keyword>
<comment type="subcellular location">
    <subcellularLocation>
        <location evidence="1">Membrane</location>
        <topology evidence="1">Multi-pass membrane protein</topology>
    </subcellularLocation>
</comment>
<feature type="transmembrane region" description="Helical" evidence="5">
    <location>
        <begin position="190"/>
        <end position="211"/>
    </location>
</feature>
<keyword evidence="2 5" id="KW-0812">Transmembrane</keyword>
<feature type="transmembrane region" description="Helical" evidence="5">
    <location>
        <begin position="77"/>
        <end position="94"/>
    </location>
</feature>
<dbReference type="RefSeq" id="WP_173300864.1">
    <property type="nucleotide sequence ID" value="NZ_JABRWQ010000003.1"/>
</dbReference>
<feature type="transmembrane region" description="Helical" evidence="5">
    <location>
        <begin position="100"/>
        <end position="118"/>
    </location>
</feature>
<evidence type="ECO:0000256" key="1">
    <source>
        <dbReference type="ARBA" id="ARBA00004141"/>
    </source>
</evidence>
<dbReference type="Proteomes" id="UP000805085">
    <property type="component" value="Unassembled WGS sequence"/>
</dbReference>
<feature type="transmembrane region" description="Helical" evidence="5">
    <location>
        <begin position="261"/>
        <end position="286"/>
    </location>
</feature>
<evidence type="ECO:0000313" key="8">
    <source>
        <dbReference type="Proteomes" id="UP000805085"/>
    </source>
</evidence>
<comment type="caution">
    <text evidence="7">The sequence shown here is derived from an EMBL/GenBank/DDBJ whole genome shotgun (WGS) entry which is preliminary data.</text>
</comment>
<evidence type="ECO:0000259" key="6">
    <source>
        <dbReference type="Pfam" id="PF04932"/>
    </source>
</evidence>
<dbReference type="Pfam" id="PF04932">
    <property type="entry name" value="Wzy_C"/>
    <property type="match status" value="1"/>
</dbReference>
<feature type="transmembrane region" description="Helical" evidence="5">
    <location>
        <begin position="223"/>
        <end position="249"/>
    </location>
</feature>
<organism evidence="7 8">
    <name type="scientific">Winogradskyella litoriviva</name>
    <dbReference type="NCBI Taxonomy" id="1220182"/>
    <lineage>
        <taxon>Bacteria</taxon>
        <taxon>Pseudomonadati</taxon>
        <taxon>Bacteroidota</taxon>
        <taxon>Flavobacteriia</taxon>
        <taxon>Flavobacteriales</taxon>
        <taxon>Flavobacteriaceae</taxon>
        <taxon>Winogradskyella</taxon>
    </lineage>
</organism>
<evidence type="ECO:0000256" key="4">
    <source>
        <dbReference type="ARBA" id="ARBA00023136"/>
    </source>
</evidence>
<feature type="transmembrane region" description="Helical" evidence="5">
    <location>
        <begin position="130"/>
        <end position="147"/>
    </location>
</feature>
<dbReference type="GO" id="GO:0016874">
    <property type="term" value="F:ligase activity"/>
    <property type="evidence" value="ECO:0007669"/>
    <property type="project" value="UniProtKB-KW"/>
</dbReference>
<dbReference type="InterPro" id="IPR007016">
    <property type="entry name" value="O-antigen_ligase-rel_domated"/>
</dbReference>
<accession>A0ABX2E477</accession>
<evidence type="ECO:0000313" key="7">
    <source>
        <dbReference type="EMBL" id="NRD23232.1"/>
    </source>
</evidence>
<feature type="domain" description="O-antigen ligase-related" evidence="6">
    <location>
        <begin position="228"/>
        <end position="372"/>
    </location>
</feature>
<evidence type="ECO:0000256" key="3">
    <source>
        <dbReference type="ARBA" id="ARBA00022989"/>
    </source>
</evidence>
<sequence>MVSKYFNVIRNYKTTLLWLLAMFFGGMFGGFVIASIICLPLLFIPNTNIKIESLFIFFIVIYFLGDNFSGVFSFAQNLRFVILGIGLFVLLQLQMFKYNLAFYILPFSIIATFITYSLSPLGLEATARGVSYFLVALVIFKCVQLLLEFDAQRFHSLIITFLALYFILNLFLVFVPFIEVTNIKGRYAGLMANPNGLGMVAMFSYAIIDVIRRKNQSEFNSRFFTIFKILLIVLVVLSGSRTSIFGILAFEISIRLLKYKFLLAVVLLFMVYVYSISATVSPSAIISSLGLSDFLRTDTLDDASGRTEVWVVAIAEIKNQMWLGKGMLYDNYFINLYGDRFLGEVRARHWYGIWNSYLSLLLNVGIIGLAAFSFFWYKMYALSQMKIVRFAFLMMCLFSAISESWMAASMNAFMPLVFLCWGLQIFQYKTKSKFL</sequence>
<feature type="transmembrane region" description="Helical" evidence="5">
    <location>
        <begin position="153"/>
        <end position="178"/>
    </location>
</feature>
<feature type="transmembrane region" description="Helical" evidence="5">
    <location>
        <begin position="16"/>
        <end position="43"/>
    </location>
</feature>
<feature type="transmembrane region" description="Helical" evidence="5">
    <location>
        <begin position="49"/>
        <end position="65"/>
    </location>
</feature>
<feature type="transmembrane region" description="Helical" evidence="5">
    <location>
        <begin position="357"/>
        <end position="375"/>
    </location>
</feature>
<evidence type="ECO:0000256" key="5">
    <source>
        <dbReference type="SAM" id="Phobius"/>
    </source>
</evidence>
<evidence type="ECO:0000256" key="2">
    <source>
        <dbReference type="ARBA" id="ARBA00022692"/>
    </source>
</evidence>
<keyword evidence="8" id="KW-1185">Reference proteome</keyword>